<keyword evidence="6 7" id="KW-0472">Membrane</keyword>
<feature type="domain" description="ABC3 transporter permease C-terminal" evidence="8">
    <location>
        <begin position="285"/>
        <end position="406"/>
    </location>
</feature>
<dbReference type="RefSeq" id="WP_019246908.1">
    <property type="nucleotide sequence ID" value="NZ_CAPH01000023.1"/>
</dbReference>
<evidence type="ECO:0000256" key="6">
    <source>
        <dbReference type="ARBA" id="ARBA00023136"/>
    </source>
</evidence>
<keyword evidence="4 7" id="KW-0812">Transmembrane</keyword>
<sequence length="417" mass="46898">MGRLNLEYFLAKRIASVSSGRRNNVMVRVATLSVAIGVAVMIVSLAVIFGFKREITAKLSGFGAHVQIASLDGNASSYETEPVSRDQPFADYLRGIPRFESLNPYAVKGGILRGEEAMQGIVLKGVDSTYDWTPMRRSLVAGRLPDVSDTVRHKEVLLSRAVADRMEADVGDPIEMLFVQNPPRRDRFRVSGIYDTGFGELDRVLALTDLRNVQRLNGWDSTQVSGFELRTTDFSHLDRFTDDVYRAVVEHQRTDRDEPLRVTNVRMQYPMIFDWLDAHNVNAAVIITVMLLVALFNMIAALLIILLERTRMIGVLKTLGMGNGALQKMFVIRSSFIILRGMVWGNLIGIGLCLLQYFTGWITLDEQGYFLTTLPVSIRWGWVLMLNAGTFVLIVVLLSLPTMLISFILPERSIRFE</sequence>
<accession>A0ABY5UZF0</accession>
<evidence type="ECO:0000256" key="5">
    <source>
        <dbReference type="ARBA" id="ARBA00022989"/>
    </source>
</evidence>
<evidence type="ECO:0000256" key="7">
    <source>
        <dbReference type="SAM" id="Phobius"/>
    </source>
</evidence>
<proteinExistence type="inferred from homology"/>
<gene>
    <name evidence="10" type="ORF">NQ491_08880</name>
</gene>
<dbReference type="InterPro" id="IPR025857">
    <property type="entry name" value="MacB_PCD"/>
</dbReference>
<organism evidence="10 11">
    <name type="scientific">Alistipes ihumii AP11</name>
    <dbReference type="NCBI Taxonomy" id="1211813"/>
    <lineage>
        <taxon>Bacteria</taxon>
        <taxon>Pseudomonadati</taxon>
        <taxon>Bacteroidota</taxon>
        <taxon>Bacteroidia</taxon>
        <taxon>Bacteroidales</taxon>
        <taxon>Rikenellaceae</taxon>
        <taxon>Alistipes</taxon>
    </lineage>
</organism>
<feature type="transmembrane region" description="Helical" evidence="7">
    <location>
        <begin position="382"/>
        <end position="409"/>
    </location>
</feature>
<evidence type="ECO:0000313" key="11">
    <source>
        <dbReference type="Proteomes" id="UP001059295"/>
    </source>
</evidence>
<dbReference type="InterPro" id="IPR003838">
    <property type="entry name" value="ABC3_permease_C"/>
</dbReference>
<evidence type="ECO:0000256" key="3">
    <source>
        <dbReference type="ARBA" id="ARBA00022475"/>
    </source>
</evidence>
<evidence type="ECO:0000313" key="10">
    <source>
        <dbReference type="EMBL" id="UWN56759.1"/>
    </source>
</evidence>
<dbReference type="GeneID" id="82891844"/>
<dbReference type="EMBL" id="CP102294">
    <property type="protein sequence ID" value="UWN56759.1"/>
    <property type="molecule type" value="Genomic_DNA"/>
</dbReference>
<evidence type="ECO:0000259" key="8">
    <source>
        <dbReference type="Pfam" id="PF02687"/>
    </source>
</evidence>
<comment type="subcellular location">
    <subcellularLocation>
        <location evidence="1">Cell membrane</location>
        <topology evidence="1">Multi-pass membrane protein</topology>
    </subcellularLocation>
</comment>
<protein>
    <submittedName>
        <fullName evidence="10">ABC transporter permease</fullName>
    </submittedName>
</protein>
<evidence type="ECO:0000256" key="2">
    <source>
        <dbReference type="ARBA" id="ARBA00005236"/>
    </source>
</evidence>
<feature type="domain" description="MacB-like periplasmic core" evidence="9">
    <location>
        <begin position="30"/>
        <end position="240"/>
    </location>
</feature>
<dbReference type="Proteomes" id="UP001059295">
    <property type="component" value="Chromosome"/>
</dbReference>
<dbReference type="PANTHER" id="PTHR30489:SF0">
    <property type="entry name" value="LIPOPROTEIN-RELEASING SYSTEM TRANSMEMBRANE PROTEIN LOLE"/>
    <property type="match status" value="1"/>
</dbReference>
<dbReference type="Pfam" id="PF12704">
    <property type="entry name" value="MacB_PCD"/>
    <property type="match status" value="1"/>
</dbReference>
<dbReference type="InterPro" id="IPR051447">
    <property type="entry name" value="Lipoprotein-release_system"/>
</dbReference>
<keyword evidence="3" id="KW-1003">Cell membrane</keyword>
<reference evidence="10" key="1">
    <citation type="journal article" date="2022" name="Cell">
        <title>Design, construction, and in vivo augmentation of a complex gut microbiome.</title>
        <authorList>
            <person name="Cheng A.G."/>
            <person name="Ho P.Y."/>
            <person name="Aranda-Diaz A."/>
            <person name="Jain S."/>
            <person name="Yu F.B."/>
            <person name="Meng X."/>
            <person name="Wang M."/>
            <person name="Iakiviak M."/>
            <person name="Nagashima K."/>
            <person name="Zhao A."/>
            <person name="Murugkar P."/>
            <person name="Patil A."/>
            <person name="Atabakhsh K."/>
            <person name="Weakley A."/>
            <person name="Yan J."/>
            <person name="Brumbaugh A.R."/>
            <person name="Higginbottom S."/>
            <person name="Dimas A."/>
            <person name="Shiver A.L."/>
            <person name="Deutschbauer A."/>
            <person name="Neff N."/>
            <person name="Sonnenburg J.L."/>
            <person name="Huang K.C."/>
            <person name="Fischbach M.A."/>
        </authorList>
    </citation>
    <scope>NUCLEOTIDE SEQUENCE</scope>
    <source>
        <strain evidence="10">AP11</strain>
    </source>
</reference>
<comment type="similarity">
    <text evidence="2">Belongs to the ABC-4 integral membrane protein family. LolC/E subfamily.</text>
</comment>
<evidence type="ECO:0000256" key="4">
    <source>
        <dbReference type="ARBA" id="ARBA00022692"/>
    </source>
</evidence>
<feature type="transmembrane region" description="Helical" evidence="7">
    <location>
        <begin position="29"/>
        <end position="51"/>
    </location>
</feature>
<feature type="transmembrane region" description="Helical" evidence="7">
    <location>
        <begin position="283"/>
        <end position="307"/>
    </location>
</feature>
<feature type="transmembrane region" description="Helical" evidence="7">
    <location>
        <begin position="337"/>
        <end position="362"/>
    </location>
</feature>
<name>A0ABY5UZF0_9BACT</name>
<evidence type="ECO:0000259" key="9">
    <source>
        <dbReference type="Pfam" id="PF12704"/>
    </source>
</evidence>
<keyword evidence="5 7" id="KW-1133">Transmembrane helix</keyword>
<evidence type="ECO:0000256" key="1">
    <source>
        <dbReference type="ARBA" id="ARBA00004651"/>
    </source>
</evidence>
<dbReference type="Pfam" id="PF02687">
    <property type="entry name" value="FtsX"/>
    <property type="match status" value="1"/>
</dbReference>
<dbReference type="PANTHER" id="PTHR30489">
    <property type="entry name" value="LIPOPROTEIN-RELEASING SYSTEM TRANSMEMBRANE PROTEIN LOLE"/>
    <property type="match status" value="1"/>
</dbReference>
<keyword evidence="11" id="KW-1185">Reference proteome</keyword>